<dbReference type="InterPro" id="IPR046959">
    <property type="entry name" value="PRK1-6/SRF4-like"/>
</dbReference>
<keyword evidence="4" id="KW-1185">Reference proteome</keyword>
<dbReference type="EMBL" id="JAUJYO010000020">
    <property type="protein sequence ID" value="KAK1284863.1"/>
    <property type="molecule type" value="Genomic_DNA"/>
</dbReference>
<dbReference type="AlphaFoldDB" id="A0AAV9C6X8"/>
<reference evidence="3" key="2">
    <citation type="submission" date="2023-06" db="EMBL/GenBank/DDBJ databases">
        <authorList>
            <person name="Ma L."/>
            <person name="Liu K.-W."/>
            <person name="Li Z."/>
            <person name="Hsiao Y.-Y."/>
            <person name="Qi Y."/>
            <person name="Fu T."/>
            <person name="Tang G."/>
            <person name="Zhang D."/>
            <person name="Sun W.-H."/>
            <person name="Liu D.-K."/>
            <person name="Li Y."/>
            <person name="Chen G.-Z."/>
            <person name="Liu X.-D."/>
            <person name="Liao X.-Y."/>
            <person name="Jiang Y.-T."/>
            <person name="Yu X."/>
            <person name="Hao Y."/>
            <person name="Huang J."/>
            <person name="Zhao X.-W."/>
            <person name="Ke S."/>
            <person name="Chen Y.-Y."/>
            <person name="Wu W.-L."/>
            <person name="Hsu J.-L."/>
            <person name="Lin Y.-F."/>
            <person name="Huang M.-D."/>
            <person name="Li C.-Y."/>
            <person name="Huang L."/>
            <person name="Wang Z.-W."/>
            <person name="Zhao X."/>
            <person name="Zhong W.-Y."/>
            <person name="Peng D.-H."/>
            <person name="Ahmad S."/>
            <person name="Lan S."/>
            <person name="Zhang J.-S."/>
            <person name="Tsai W.-C."/>
            <person name="Van De Peer Y."/>
            <person name="Liu Z.-J."/>
        </authorList>
    </citation>
    <scope>NUCLEOTIDE SEQUENCE</scope>
    <source>
        <strain evidence="3">CP</strain>
        <tissue evidence="3">Leaves</tissue>
    </source>
</reference>
<dbReference type="SUPFAM" id="SSF56112">
    <property type="entry name" value="Protein kinase-like (PK-like)"/>
    <property type="match status" value="1"/>
</dbReference>
<keyword evidence="3" id="KW-0808">Transferase</keyword>
<dbReference type="PROSITE" id="PS50011">
    <property type="entry name" value="PROTEIN_KINASE_DOM"/>
    <property type="match status" value="1"/>
</dbReference>
<feature type="domain" description="Protein kinase" evidence="2">
    <location>
        <begin position="67"/>
        <end position="343"/>
    </location>
</feature>
<dbReference type="InterPro" id="IPR011009">
    <property type="entry name" value="Kinase-like_dom_sf"/>
</dbReference>
<reference evidence="3" key="1">
    <citation type="journal article" date="2023" name="Nat. Commun.">
        <title>Diploid and tetraploid genomes of Acorus and the evolution of monocots.</title>
        <authorList>
            <person name="Ma L."/>
            <person name="Liu K.W."/>
            <person name="Li Z."/>
            <person name="Hsiao Y.Y."/>
            <person name="Qi Y."/>
            <person name="Fu T."/>
            <person name="Tang G.D."/>
            <person name="Zhang D."/>
            <person name="Sun W.H."/>
            <person name="Liu D.K."/>
            <person name="Li Y."/>
            <person name="Chen G.Z."/>
            <person name="Liu X.D."/>
            <person name="Liao X.Y."/>
            <person name="Jiang Y.T."/>
            <person name="Yu X."/>
            <person name="Hao Y."/>
            <person name="Huang J."/>
            <person name="Zhao X.W."/>
            <person name="Ke S."/>
            <person name="Chen Y.Y."/>
            <person name="Wu W.L."/>
            <person name="Hsu J.L."/>
            <person name="Lin Y.F."/>
            <person name="Huang M.D."/>
            <person name="Li C.Y."/>
            <person name="Huang L."/>
            <person name="Wang Z.W."/>
            <person name="Zhao X."/>
            <person name="Zhong W.Y."/>
            <person name="Peng D.H."/>
            <person name="Ahmad S."/>
            <person name="Lan S."/>
            <person name="Zhang J.S."/>
            <person name="Tsai W.C."/>
            <person name="Van de Peer Y."/>
            <person name="Liu Z.J."/>
        </authorList>
    </citation>
    <scope>NUCLEOTIDE SEQUENCE</scope>
    <source>
        <strain evidence="3">CP</strain>
    </source>
</reference>
<evidence type="ECO:0000256" key="1">
    <source>
        <dbReference type="SAM" id="MobiDB-lite"/>
    </source>
</evidence>
<evidence type="ECO:0000313" key="3">
    <source>
        <dbReference type="EMBL" id="KAK1284863.1"/>
    </source>
</evidence>
<keyword evidence="3" id="KW-0675">Receptor</keyword>
<comment type="caution">
    <text evidence="3">The sequence shown here is derived from an EMBL/GenBank/DDBJ whole genome shotgun (WGS) entry which is preliminary data.</text>
</comment>
<dbReference type="Proteomes" id="UP001180020">
    <property type="component" value="Unassembled WGS sequence"/>
</dbReference>
<dbReference type="InterPro" id="IPR000719">
    <property type="entry name" value="Prot_kinase_dom"/>
</dbReference>
<dbReference type="Pfam" id="PF07714">
    <property type="entry name" value="PK_Tyr_Ser-Thr"/>
    <property type="match status" value="1"/>
</dbReference>
<feature type="region of interest" description="Disordered" evidence="1">
    <location>
        <begin position="1"/>
        <end position="25"/>
    </location>
</feature>
<dbReference type="Gene3D" id="1.10.510.10">
    <property type="entry name" value="Transferase(Phosphotransferase) domain 1"/>
    <property type="match status" value="1"/>
</dbReference>
<sequence length="347" mass="38928">MQSRIYDQSKRGTKKPPPTATWRDRTVHDDDDIESTEDGRWCGLFVDLPLSFCSGGKSPLGLREVLRSSVQVLGMSGLGISEKAVLGDASTYVAKRFRRASVKRVEFGRRVEKLAEVGRRCDHLVPLRAYLYSKRTKLVLFDYYPMGSLADLLAGAREQGHTPLDWQKRARIILHVARAIAFIHSQNLVHDKHMLLNVHGNIKASNIFVSTNFSAILSDYGFIQLGEPISDFPGGRVWPLRPQPPLPLADSSTRPTQKTDVYCFGLMVLDVLGGSRAPFEISTILERKEQIKEGRIYFFEYFVEGRAKKQAVEVLDIALACTNREPEARPTAEQIVAQLEDVVDNVG</sequence>
<gene>
    <name evidence="3" type="ORF">QJS10_CPB20g02042</name>
</gene>
<dbReference type="PANTHER" id="PTHR48007:SF55">
    <property type="entry name" value="PROTEIN KINASE DOMAIN-CONTAINING PROTEIN"/>
    <property type="match status" value="1"/>
</dbReference>
<protein>
    <submittedName>
        <fullName evidence="3">Inactive leucine-rich repeat receptor-like serine/threonine-protein kinase</fullName>
    </submittedName>
</protein>
<dbReference type="GO" id="GO:0005524">
    <property type="term" value="F:ATP binding"/>
    <property type="evidence" value="ECO:0007669"/>
    <property type="project" value="InterPro"/>
</dbReference>
<evidence type="ECO:0000259" key="2">
    <source>
        <dbReference type="PROSITE" id="PS50011"/>
    </source>
</evidence>
<accession>A0AAV9C6X8</accession>
<dbReference type="InterPro" id="IPR001245">
    <property type="entry name" value="Ser-Thr/Tyr_kinase_cat_dom"/>
</dbReference>
<organism evidence="3 4">
    <name type="scientific">Acorus calamus</name>
    <name type="common">Sweet flag</name>
    <dbReference type="NCBI Taxonomy" id="4465"/>
    <lineage>
        <taxon>Eukaryota</taxon>
        <taxon>Viridiplantae</taxon>
        <taxon>Streptophyta</taxon>
        <taxon>Embryophyta</taxon>
        <taxon>Tracheophyta</taxon>
        <taxon>Spermatophyta</taxon>
        <taxon>Magnoliopsida</taxon>
        <taxon>Liliopsida</taxon>
        <taxon>Acoraceae</taxon>
        <taxon>Acorus</taxon>
    </lineage>
</organism>
<dbReference type="PANTHER" id="PTHR48007">
    <property type="entry name" value="LEUCINE-RICH REPEAT RECEPTOR-LIKE PROTEIN KINASE PXC1"/>
    <property type="match status" value="1"/>
</dbReference>
<dbReference type="GO" id="GO:0004672">
    <property type="term" value="F:protein kinase activity"/>
    <property type="evidence" value="ECO:0007669"/>
    <property type="project" value="InterPro"/>
</dbReference>
<keyword evidence="3" id="KW-0418">Kinase</keyword>
<evidence type="ECO:0000313" key="4">
    <source>
        <dbReference type="Proteomes" id="UP001180020"/>
    </source>
</evidence>
<proteinExistence type="predicted"/>
<name>A0AAV9C6X8_ACOCL</name>